<evidence type="ECO:0000313" key="7">
    <source>
        <dbReference type="EMBL" id="WXG68822.1"/>
    </source>
</evidence>
<evidence type="ECO:0000259" key="5">
    <source>
        <dbReference type="Pfam" id="PF00370"/>
    </source>
</evidence>
<dbReference type="RefSeq" id="WP_338889258.1">
    <property type="nucleotide sequence ID" value="NZ_CP147846.1"/>
</dbReference>
<evidence type="ECO:0000259" key="6">
    <source>
        <dbReference type="Pfam" id="PF02782"/>
    </source>
</evidence>
<dbReference type="EMBL" id="CP147846">
    <property type="protein sequence ID" value="WXG68822.1"/>
    <property type="molecule type" value="Genomic_DNA"/>
</dbReference>
<dbReference type="PRINTS" id="PR00301">
    <property type="entry name" value="HEATSHOCK70"/>
</dbReference>
<dbReference type="SUPFAM" id="SSF53067">
    <property type="entry name" value="Actin-like ATPase domain"/>
    <property type="match status" value="2"/>
</dbReference>
<evidence type="ECO:0000313" key="8">
    <source>
        <dbReference type="Proteomes" id="UP001432000"/>
    </source>
</evidence>
<keyword evidence="2" id="KW-0119">Carbohydrate metabolism</keyword>
<dbReference type="InterPro" id="IPR043129">
    <property type="entry name" value="ATPase_NBD"/>
</dbReference>
<comment type="similarity">
    <text evidence="1">Belongs to the FGGY kinase family.</text>
</comment>
<sequence>MGVVAGVDSSTQSCKVELRDLDDGSLLGRGSAPHPPAFAPCSEQSPVDWWTAFERAFGIAVTAAGIAADDVTALSVAAQCHGLVALADDDSVIRPAKLWNDTTSAPQLNHLRESIGEQAWIAAVGSLPTAAFTLSKIAWLREVEPAAFDRLARICLPHDWLTRELTGAHVTDRSEASGTGYYSTARGRYLLEYLQLIDPNTEWANAVPRVLGPDDAAGTASTVAARRLGVRPEALVGAGGGDQHAAALGLAVEPGDVVYSIGTSGVVYTVSPDPVFDRTGTVDGVADMAGGYLPLVSTLNAARVTDWAQGILGVDHAGASTMALAAEFGRAPVLAAFFDGERKPNRPDATATLGALTAATTREDIARAAFEGVLMGLVRGQHSMNSAGVATDGRVVITGGGSRSPAYRQILADLTGREVTVADPVDADEATARGAAIQAAAVATGGAVIDVRRAWAPRSHVVAEPAAHSEDTRRELFERYMRVADWDGLDVTSRSSTSGPFARSNGPSPT</sequence>
<evidence type="ECO:0000256" key="1">
    <source>
        <dbReference type="ARBA" id="ARBA00009156"/>
    </source>
</evidence>
<keyword evidence="2" id="KW-0859">Xylose metabolism</keyword>
<evidence type="ECO:0000256" key="4">
    <source>
        <dbReference type="ARBA" id="ARBA00022777"/>
    </source>
</evidence>
<dbReference type="Proteomes" id="UP001432000">
    <property type="component" value="Chromosome"/>
</dbReference>
<dbReference type="InterPro" id="IPR018484">
    <property type="entry name" value="FGGY_N"/>
</dbReference>
<dbReference type="InterPro" id="IPR018485">
    <property type="entry name" value="FGGY_C"/>
</dbReference>
<protein>
    <submittedName>
        <fullName evidence="7">FGGY family carbohydrate kinase</fullName>
    </submittedName>
</protein>
<evidence type="ECO:0000256" key="3">
    <source>
        <dbReference type="ARBA" id="ARBA00022679"/>
    </source>
</evidence>
<dbReference type="CDD" id="cd07809">
    <property type="entry name" value="ASKHA_NBD_FGGY_BaXK-like"/>
    <property type="match status" value="1"/>
</dbReference>
<feature type="domain" description="Carbohydrate kinase FGGY N-terminal" evidence="5">
    <location>
        <begin position="4"/>
        <end position="249"/>
    </location>
</feature>
<feature type="domain" description="Carbohydrate kinase FGGY C-terminal" evidence="6">
    <location>
        <begin position="258"/>
        <end position="441"/>
    </location>
</feature>
<name>A0ABZ2PI31_9NOCA</name>
<organism evidence="7 8">
    <name type="scientific">Rhodococcus sovatensis</name>
    <dbReference type="NCBI Taxonomy" id="1805840"/>
    <lineage>
        <taxon>Bacteria</taxon>
        <taxon>Bacillati</taxon>
        <taxon>Actinomycetota</taxon>
        <taxon>Actinomycetes</taxon>
        <taxon>Mycobacteriales</taxon>
        <taxon>Nocardiaceae</taxon>
        <taxon>Rhodococcus</taxon>
    </lineage>
</organism>
<gene>
    <name evidence="7" type="ORF">WDS16_27190</name>
</gene>
<evidence type="ECO:0000256" key="2">
    <source>
        <dbReference type="ARBA" id="ARBA00022629"/>
    </source>
</evidence>
<dbReference type="Gene3D" id="3.30.420.40">
    <property type="match status" value="2"/>
</dbReference>
<dbReference type="PIRSF" id="PIRSF000538">
    <property type="entry name" value="GlpK"/>
    <property type="match status" value="1"/>
</dbReference>
<dbReference type="Pfam" id="PF00370">
    <property type="entry name" value="FGGY_N"/>
    <property type="match status" value="1"/>
</dbReference>
<accession>A0ABZ2PI31</accession>
<dbReference type="Pfam" id="PF02782">
    <property type="entry name" value="FGGY_C"/>
    <property type="match status" value="1"/>
</dbReference>
<dbReference type="PANTHER" id="PTHR43095">
    <property type="entry name" value="SUGAR KINASE"/>
    <property type="match status" value="1"/>
</dbReference>
<dbReference type="GO" id="GO:0016301">
    <property type="term" value="F:kinase activity"/>
    <property type="evidence" value="ECO:0007669"/>
    <property type="project" value="UniProtKB-KW"/>
</dbReference>
<dbReference type="InterPro" id="IPR050406">
    <property type="entry name" value="FGGY_Carb_Kinase"/>
</dbReference>
<dbReference type="InterPro" id="IPR000577">
    <property type="entry name" value="Carb_kinase_FGGY"/>
</dbReference>
<keyword evidence="3" id="KW-0808">Transferase</keyword>
<dbReference type="PANTHER" id="PTHR43095:SF5">
    <property type="entry name" value="XYLULOSE KINASE"/>
    <property type="match status" value="1"/>
</dbReference>
<keyword evidence="8" id="KW-1185">Reference proteome</keyword>
<proteinExistence type="inferred from homology"/>
<reference evidence="7 8" key="1">
    <citation type="submission" date="2024-03" db="EMBL/GenBank/DDBJ databases">
        <title>Natural products discovery in diverse microorganisms through a two-stage MS feature dereplication strategy.</title>
        <authorList>
            <person name="Zhang R."/>
        </authorList>
    </citation>
    <scope>NUCLEOTIDE SEQUENCE [LARGE SCALE GENOMIC DNA]</scope>
    <source>
        <strain evidence="7 8">18930</strain>
    </source>
</reference>
<keyword evidence="4 7" id="KW-0418">Kinase</keyword>